<dbReference type="PANTHER" id="PTHR33693:SF3">
    <property type="entry name" value="TYPE-5 URACIL-DNA GLYCOSYLASE"/>
    <property type="match status" value="1"/>
</dbReference>
<dbReference type="GO" id="GO:0006284">
    <property type="term" value="P:base-excision repair"/>
    <property type="evidence" value="ECO:0007669"/>
    <property type="project" value="InterPro"/>
</dbReference>
<dbReference type="InterPro" id="IPR051536">
    <property type="entry name" value="UDG_Type-4/5"/>
</dbReference>
<dbReference type="RefSeq" id="WP_038504290.1">
    <property type="nucleotide sequence ID" value="NZ_CP007243.1"/>
</dbReference>
<keyword evidence="12" id="KW-1185">Reference proteome</keyword>
<dbReference type="PANTHER" id="PTHR33693">
    <property type="entry name" value="TYPE-5 URACIL-DNA GLYCOSYLASE"/>
    <property type="match status" value="1"/>
</dbReference>
<reference evidence="11 12" key="2">
    <citation type="journal article" date="2015" name="Biomed. Res. Int.">
        <title>Effects of Arsenite Resistance on the Growth and Functional Gene Expression of Leptospirillum ferriphilum and Acidithiobacillus thiooxidans in Pure Culture and Coculture.</title>
        <authorList>
            <person name="Jiang H."/>
            <person name="Liang Y."/>
            <person name="Yin H."/>
            <person name="Xiao Y."/>
            <person name="Guo X."/>
            <person name="Xu Y."/>
            <person name="Hu Q."/>
            <person name="Liu H."/>
            <person name="Liu X."/>
        </authorList>
    </citation>
    <scope>NUCLEOTIDE SEQUENCE [LARGE SCALE GENOMIC DNA]</scope>
    <source>
        <strain evidence="11 12">YSK</strain>
    </source>
</reference>
<reference evidence="12" key="1">
    <citation type="submission" date="2014-02" db="EMBL/GenBank/DDBJ databases">
        <title>Complete genome sequence and comparative genomic analysis of the nitrogen-fixing bacterium Leptospirillum ferriphilum YSK.</title>
        <authorList>
            <person name="Guo X."/>
            <person name="Yin H."/>
            <person name="Liang Y."/>
            <person name="Hu Q."/>
            <person name="Ma L."/>
            <person name="Xiao Y."/>
            <person name="Zhang X."/>
            <person name="Qiu G."/>
            <person name="Liu X."/>
        </authorList>
    </citation>
    <scope>NUCLEOTIDE SEQUENCE [LARGE SCALE GENOMIC DNA]</scope>
    <source>
        <strain evidence="12">YSK</strain>
    </source>
</reference>
<keyword evidence="5" id="KW-0408">Iron</keyword>
<dbReference type="InterPro" id="IPR036895">
    <property type="entry name" value="Uracil-DNA_glycosylase-like_sf"/>
</dbReference>
<evidence type="ECO:0000313" key="12">
    <source>
        <dbReference type="Proteomes" id="UP000027059"/>
    </source>
</evidence>
<accession>A0A059XMZ3</accession>
<organism evidence="11 12">
    <name type="scientific">Leptospirillum ferriphilum YSK</name>
    <dbReference type="NCBI Taxonomy" id="1441628"/>
    <lineage>
        <taxon>Bacteria</taxon>
        <taxon>Pseudomonadati</taxon>
        <taxon>Nitrospirota</taxon>
        <taxon>Nitrospiria</taxon>
        <taxon>Nitrospirales</taxon>
        <taxon>Nitrospiraceae</taxon>
        <taxon>Leptospirillum</taxon>
    </lineage>
</organism>
<feature type="domain" description="Uracil-DNA glycosylase-like" evidence="10">
    <location>
        <begin position="53"/>
        <end position="226"/>
    </location>
</feature>
<dbReference type="HOGENOM" id="CLU_083279_0_0_0"/>
<proteinExistence type="inferred from homology"/>
<name>A0A059XMZ3_9BACT</name>
<evidence type="ECO:0000256" key="8">
    <source>
        <dbReference type="ARBA" id="ARBA00023779"/>
    </source>
</evidence>
<evidence type="ECO:0000313" key="11">
    <source>
        <dbReference type="EMBL" id="AIA29904.1"/>
    </source>
</evidence>
<evidence type="ECO:0000256" key="5">
    <source>
        <dbReference type="ARBA" id="ARBA00023004"/>
    </source>
</evidence>
<dbReference type="KEGG" id="lfp:Y981_00870"/>
<dbReference type="Proteomes" id="UP000027059">
    <property type="component" value="Chromosome"/>
</dbReference>
<dbReference type="GO" id="GO:0033958">
    <property type="term" value="F:DNA-deoxyinosine glycosylase activity"/>
    <property type="evidence" value="ECO:0007669"/>
    <property type="project" value="InterPro"/>
</dbReference>
<evidence type="ECO:0000256" key="7">
    <source>
        <dbReference type="ARBA" id="ARBA00023204"/>
    </source>
</evidence>
<evidence type="ECO:0000259" key="10">
    <source>
        <dbReference type="SMART" id="SM00986"/>
    </source>
</evidence>
<evidence type="ECO:0000256" key="3">
    <source>
        <dbReference type="ARBA" id="ARBA00022763"/>
    </source>
</evidence>
<evidence type="ECO:0000256" key="2">
    <source>
        <dbReference type="ARBA" id="ARBA00022723"/>
    </source>
</evidence>
<keyword evidence="6" id="KW-0411">Iron-sulfur</keyword>
<comment type="similarity">
    <text evidence="8">Belongs to the uracil-DNA glycosylase (UDG) superfamily. Type 5 (UDGb) family.</text>
</comment>
<keyword evidence="7" id="KW-0234">DNA repair</keyword>
<dbReference type="AlphaFoldDB" id="A0A059XMZ3"/>
<dbReference type="InterPro" id="IPR044147">
    <property type="entry name" value="UdgB-like"/>
</dbReference>
<dbReference type="Gene3D" id="3.40.470.10">
    <property type="entry name" value="Uracil-DNA glycosylase-like domain"/>
    <property type="match status" value="1"/>
</dbReference>
<keyword evidence="2" id="KW-0479">Metal-binding</keyword>
<keyword evidence="4" id="KW-0378">Hydrolase</keyword>
<protein>
    <recommendedName>
        <fullName evidence="9">Type-5 uracil-DNA glycosylase</fullName>
    </recommendedName>
</protein>
<dbReference type="InterPro" id="IPR005122">
    <property type="entry name" value="Uracil-DNA_glycosylase-like"/>
</dbReference>
<sequence length="237" mass="27243">MEKVAVEEDSLCRISGEIVDCRQCDRLVAWREESGRVKRASTRTETYWARPLPGFGDPEALLWIIGLAPAAHGGNRTGRVFTGDRSGDFLFRCLYETGWSRYPTVWGREDGQTLFGTWISAAVRCAPPENSPSPEEFLRCRPFLEREFRQLTNVRAVLVLGALALREWMMLLGKHDPSLLRKKPSFVHGTHMVFPHPYPRLFISYHPSQRNTQTGLLTKDMMCRLLREIRAFVFPMD</sequence>
<dbReference type="GO" id="GO:0051539">
    <property type="term" value="F:4 iron, 4 sulfur cluster binding"/>
    <property type="evidence" value="ECO:0007669"/>
    <property type="project" value="UniProtKB-KW"/>
</dbReference>
<evidence type="ECO:0000256" key="1">
    <source>
        <dbReference type="ARBA" id="ARBA00022485"/>
    </source>
</evidence>
<keyword evidence="1" id="KW-0004">4Fe-4S</keyword>
<dbReference type="GO" id="GO:0046872">
    <property type="term" value="F:metal ion binding"/>
    <property type="evidence" value="ECO:0007669"/>
    <property type="project" value="UniProtKB-KW"/>
</dbReference>
<evidence type="ECO:0000256" key="6">
    <source>
        <dbReference type="ARBA" id="ARBA00023014"/>
    </source>
</evidence>
<dbReference type="SMART" id="SM00987">
    <property type="entry name" value="UreE_C"/>
    <property type="match status" value="1"/>
</dbReference>
<evidence type="ECO:0000256" key="4">
    <source>
        <dbReference type="ARBA" id="ARBA00022801"/>
    </source>
</evidence>
<keyword evidence="3" id="KW-0227">DNA damage</keyword>
<dbReference type="Pfam" id="PF03167">
    <property type="entry name" value="UDG"/>
    <property type="match status" value="1"/>
</dbReference>
<gene>
    <name evidence="11" type="ORF">Y981_00870</name>
</gene>
<evidence type="ECO:0000256" key="9">
    <source>
        <dbReference type="ARBA" id="ARBA00023887"/>
    </source>
</evidence>
<dbReference type="SMART" id="SM00986">
    <property type="entry name" value="UDG"/>
    <property type="match status" value="1"/>
</dbReference>
<dbReference type="GO" id="GO:0004844">
    <property type="term" value="F:uracil DNA N-glycosylase activity"/>
    <property type="evidence" value="ECO:0007669"/>
    <property type="project" value="InterPro"/>
</dbReference>
<dbReference type="SUPFAM" id="SSF52141">
    <property type="entry name" value="Uracil-DNA glycosylase-like"/>
    <property type="match status" value="1"/>
</dbReference>
<dbReference type="CDD" id="cd10031">
    <property type="entry name" value="UDG-F5_TTUDGB_like"/>
    <property type="match status" value="1"/>
</dbReference>
<dbReference type="EMBL" id="CP007243">
    <property type="protein sequence ID" value="AIA29904.1"/>
    <property type="molecule type" value="Genomic_DNA"/>
</dbReference>